<protein>
    <submittedName>
        <fullName evidence="1">Uncharacterized protein</fullName>
    </submittedName>
</protein>
<dbReference type="EMBL" id="CP102103">
    <property type="protein sequence ID" value="UWZ73073.1"/>
    <property type="molecule type" value="Genomic_DNA"/>
</dbReference>
<dbReference type="AlphaFoldDB" id="A0AAW7BYA4"/>
<reference evidence="1" key="1">
    <citation type="submission" date="2022-08" db="EMBL/GenBank/DDBJ databases">
        <title>Genomic characterization and comparative genomic analysis of a strain of klebsiella michiganensis carrying blaKPC-2 isolated from the blood of children with very preterm bloodstream infection.</title>
        <authorList>
            <person name="Zhang N."/>
        </authorList>
    </citation>
    <scope>NUCLEOTIDE SEQUENCE</scope>
    <source>
        <strain evidence="1">BSI-KPN166</strain>
    </source>
</reference>
<evidence type="ECO:0000313" key="2">
    <source>
        <dbReference type="Proteomes" id="UP001060345"/>
    </source>
</evidence>
<dbReference type="Proteomes" id="UP001060345">
    <property type="component" value="Chromosome"/>
</dbReference>
<organism evidence="1 2">
    <name type="scientific">Klebsiella michiganensis</name>
    <dbReference type="NCBI Taxonomy" id="1134687"/>
    <lineage>
        <taxon>Bacteria</taxon>
        <taxon>Pseudomonadati</taxon>
        <taxon>Pseudomonadota</taxon>
        <taxon>Gammaproteobacteria</taxon>
        <taxon>Enterobacterales</taxon>
        <taxon>Enterobacteriaceae</taxon>
        <taxon>Klebsiella/Raoultella group</taxon>
        <taxon>Klebsiella</taxon>
    </lineage>
</organism>
<name>A0AAW7BYA4_9ENTR</name>
<proteinExistence type="predicted"/>
<dbReference type="RefSeq" id="WP_074177979.1">
    <property type="nucleotide sequence ID" value="NZ_CAKLPI010000001.1"/>
</dbReference>
<accession>A0AAW7BYA4</accession>
<evidence type="ECO:0000313" key="1">
    <source>
        <dbReference type="EMBL" id="UWZ73073.1"/>
    </source>
</evidence>
<sequence length="65" mass="7873">MRGLIYYWKQIPTKEEYLKKYNLKSLSCYKCGSDDLLNVGLIHPVDNRRRVICRKCKSELYREED</sequence>
<gene>
    <name evidence="1" type="ORF">NP224_23200</name>
</gene>